<dbReference type="AlphaFoldDB" id="A0A5B7EQP2"/>
<gene>
    <name evidence="1" type="ORF">E2C01_030533</name>
</gene>
<accession>A0A5B7EQP2</accession>
<comment type="caution">
    <text evidence="1">The sequence shown here is derived from an EMBL/GenBank/DDBJ whole genome shotgun (WGS) entry which is preliminary data.</text>
</comment>
<reference evidence="1 2" key="1">
    <citation type="submission" date="2019-05" db="EMBL/GenBank/DDBJ databases">
        <title>Another draft genome of Portunus trituberculatus and its Hox gene families provides insights of decapod evolution.</title>
        <authorList>
            <person name="Jeong J.-H."/>
            <person name="Song I."/>
            <person name="Kim S."/>
            <person name="Choi T."/>
            <person name="Kim D."/>
            <person name="Ryu S."/>
            <person name="Kim W."/>
        </authorList>
    </citation>
    <scope>NUCLEOTIDE SEQUENCE [LARGE SCALE GENOMIC DNA]</scope>
    <source>
        <tissue evidence="1">Muscle</tissue>
    </source>
</reference>
<organism evidence="1 2">
    <name type="scientific">Portunus trituberculatus</name>
    <name type="common">Swimming crab</name>
    <name type="synonym">Neptunus trituberculatus</name>
    <dbReference type="NCBI Taxonomy" id="210409"/>
    <lineage>
        <taxon>Eukaryota</taxon>
        <taxon>Metazoa</taxon>
        <taxon>Ecdysozoa</taxon>
        <taxon>Arthropoda</taxon>
        <taxon>Crustacea</taxon>
        <taxon>Multicrustacea</taxon>
        <taxon>Malacostraca</taxon>
        <taxon>Eumalacostraca</taxon>
        <taxon>Eucarida</taxon>
        <taxon>Decapoda</taxon>
        <taxon>Pleocyemata</taxon>
        <taxon>Brachyura</taxon>
        <taxon>Eubrachyura</taxon>
        <taxon>Portunoidea</taxon>
        <taxon>Portunidae</taxon>
        <taxon>Portuninae</taxon>
        <taxon>Portunus</taxon>
    </lineage>
</organism>
<evidence type="ECO:0000313" key="2">
    <source>
        <dbReference type="Proteomes" id="UP000324222"/>
    </source>
</evidence>
<name>A0A5B7EQP2_PORTR</name>
<sequence length="61" mass="6508">MNCIKAVSLSGRSAPPENAVPIQNETDIMVTLKEIKLSFGRVLIERDSATVFGLFGGSLGQ</sequence>
<keyword evidence="2" id="KW-1185">Reference proteome</keyword>
<proteinExistence type="predicted"/>
<dbReference type="Proteomes" id="UP000324222">
    <property type="component" value="Unassembled WGS sequence"/>
</dbReference>
<dbReference type="EMBL" id="VSRR010003674">
    <property type="protein sequence ID" value="MPC37060.1"/>
    <property type="molecule type" value="Genomic_DNA"/>
</dbReference>
<protein>
    <submittedName>
        <fullName evidence="1">Uncharacterized protein</fullName>
    </submittedName>
</protein>
<evidence type="ECO:0000313" key="1">
    <source>
        <dbReference type="EMBL" id="MPC37060.1"/>
    </source>
</evidence>